<dbReference type="EMBL" id="CAAHFH010000001">
    <property type="protein sequence ID" value="VGO20647.1"/>
    <property type="molecule type" value="Genomic_DNA"/>
</dbReference>
<evidence type="ECO:0000313" key="1">
    <source>
        <dbReference type="EMBL" id="VGO20647.1"/>
    </source>
</evidence>
<dbReference type="NCBIfam" id="TIGR02683">
    <property type="entry name" value="upstrm_HI1419"/>
    <property type="match status" value="1"/>
</dbReference>
<dbReference type="PANTHER" id="PTHR41791:SF1">
    <property type="entry name" value="SSL7039 PROTEIN"/>
    <property type="match status" value="1"/>
</dbReference>
<dbReference type="PIRSF" id="PIRSF028744">
    <property type="entry name" value="Addict_mod_HI1419"/>
    <property type="match status" value="1"/>
</dbReference>
<sequence length="73" mass="8162">MFVRRMEQGNLGDSKPVSDGVQELRMHFAAGYRIYYGRDGDTIIILLGGGSKRKQSADIAAAKKRWAAYRKGK</sequence>
<dbReference type="Proteomes" id="UP000346198">
    <property type="component" value="Unassembled WGS sequence"/>
</dbReference>
<proteinExistence type="predicted"/>
<gene>
    <name evidence="1" type="ORF">SCARR_02712</name>
</gene>
<evidence type="ECO:0008006" key="3">
    <source>
        <dbReference type="Google" id="ProtNLM"/>
    </source>
</evidence>
<reference evidence="1 2" key="1">
    <citation type="submission" date="2019-04" db="EMBL/GenBank/DDBJ databases">
        <authorList>
            <person name="Van Vliet M D."/>
        </authorList>
    </citation>
    <scope>NUCLEOTIDE SEQUENCE [LARGE SCALE GENOMIC DNA]</scope>
    <source>
        <strain evidence="1 2">F21</strain>
    </source>
</reference>
<dbReference type="AlphaFoldDB" id="A0A6C2UMJ7"/>
<dbReference type="InterPro" id="IPR009241">
    <property type="entry name" value="HigB-like"/>
</dbReference>
<organism evidence="1 2">
    <name type="scientific">Pontiella sulfatireligans</name>
    <dbReference type="NCBI Taxonomy" id="2750658"/>
    <lineage>
        <taxon>Bacteria</taxon>
        <taxon>Pseudomonadati</taxon>
        <taxon>Kiritimatiellota</taxon>
        <taxon>Kiritimatiellia</taxon>
        <taxon>Kiritimatiellales</taxon>
        <taxon>Pontiellaceae</taxon>
        <taxon>Pontiella</taxon>
    </lineage>
</organism>
<name>A0A6C2UMJ7_9BACT</name>
<dbReference type="Pfam" id="PF05973">
    <property type="entry name" value="Gp49"/>
    <property type="match status" value="1"/>
</dbReference>
<evidence type="ECO:0000313" key="2">
    <source>
        <dbReference type="Proteomes" id="UP000346198"/>
    </source>
</evidence>
<protein>
    <recommendedName>
        <fullName evidence="3">Addiction module killer protein</fullName>
    </recommendedName>
</protein>
<dbReference type="PANTHER" id="PTHR41791">
    <property type="entry name" value="SSL7039 PROTEIN"/>
    <property type="match status" value="1"/>
</dbReference>
<dbReference type="InterPro" id="IPR014056">
    <property type="entry name" value="TypeIITA-like_toxin_pred"/>
</dbReference>
<accession>A0A6C2UMJ7</accession>
<keyword evidence="2" id="KW-1185">Reference proteome</keyword>